<reference evidence="2" key="1">
    <citation type="journal article" date="2023" name="Mol. Phylogenet. Evol.">
        <title>Genome-scale phylogeny and comparative genomics of the fungal order Sordariales.</title>
        <authorList>
            <person name="Hensen N."/>
            <person name="Bonometti L."/>
            <person name="Westerberg I."/>
            <person name="Brannstrom I.O."/>
            <person name="Guillou S."/>
            <person name="Cros-Aarteil S."/>
            <person name="Calhoun S."/>
            <person name="Haridas S."/>
            <person name="Kuo A."/>
            <person name="Mondo S."/>
            <person name="Pangilinan J."/>
            <person name="Riley R."/>
            <person name="LaButti K."/>
            <person name="Andreopoulos B."/>
            <person name="Lipzen A."/>
            <person name="Chen C."/>
            <person name="Yan M."/>
            <person name="Daum C."/>
            <person name="Ng V."/>
            <person name="Clum A."/>
            <person name="Steindorff A."/>
            <person name="Ohm R.A."/>
            <person name="Martin F."/>
            <person name="Silar P."/>
            <person name="Natvig D.O."/>
            <person name="Lalanne C."/>
            <person name="Gautier V."/>
            <person name="Ament-Velasquez S.L."/>
            <person name="Kruys A."/>
            <person name="Hutchinson M.I."/>
            <person name="Powell A.J."/>
            <person name="Barry K."/>
            <person name="Miller A.N."/>
            <person name="Grigoriev I.V."/>
            <person name="Debuchy R."/>
            <person name="Gladieux P."/>
            <person name="Hiltunen Thoren M."/>
            <person name="Johannesson H."/>
        </authorList>
    </citation>
    <scope>NUCLEOTIDE SEQUENCE</scope>
    <source>
        <strain evidence="2">CBS 508.74</strain>
    </source>
</reference>
<evidence type="ECO:0000313" key="3">
    <source>
        <dbReference type="Proteomes" id="UP001302812"/>
    </source>
</evidence>
<accession>A0AAN6TCN2</accession>
<sequence>MGYLVTSLSKYLVCQGEQDKARLLSDLANLGFWSDHDDLTFPFGAAARDIIQQALSPHKTGSKSIHAGLKYYHLVRNSVLGQIIDYHCHEKLPEKPLVGGESLPTGKRDNSNNDEDDEGSPSASDSASGYAP</sequence>
<comment type="caution">
    <text evidence="2">The sequence shown here is derived from an EMBL/GenBank/DDBJ whole genome shotgun (WGS) entry which is preliminary data.</text>
</comment>
<evidence type="ECO:0000313" key="2">
    <source>
        <dbReference type="EMBL" id="KAK4111903.1"/>
    </source>
</evidence>
<evidence type="ECO:0000256" key="1">
    <source>
        <dbReference type="SAM" id="MobiDB-lite"/>
    </source>
</evidence>
<name>A0AAN6TCN2_9PEZI</name>
<dbReference type="RefSeq" id="XP_064669473.1">
    <property type="nucleotide sequence ID" value="XM_064815306.1"/>
</dbReference>
<feature type="non-terminal residue" evidence="2">
    <location>
        <position position="1"/>
    </location>
</feature>
<proteinExistence type="predicted"/>
<dbReference type="AlphaFoldDB" id="A0AAN6TCN2"/>
<gene>
    <name evidence="2" type="ORF">N656DRAFT_780036</name>
</gene>
<feature type="compositionally biased region" description="Polar residues" evidence="1">
    <location>
        <begin position="121"/>
        <end position="132"/>
    </location>
</feature>
<feature type="region of interest" description="Disordered" evidence="1">
    <location>
        <begin position="94"/>
        <end position="132"/>
    </location>
</feature>
<dbReference type="EMBL" id="MU853344">
    <property type="protein sequence ID" value="KAK4111903.1"/>
    <property type="molecule type" value="Genomic_DNA"/>
</dbReference>
<reference evidence="2" key="2">
    <citation type="submission" date="2023-05" db="EMBL/GenBank/DDBJ databases">
        <authorList>
            <consortium name="Lawrence Berkeley National Laboratory"/>
            <person name="Steindorff A."/>
            <person name="Hensen N."/>
            <person name="Bonometti L."/>
            <person name="Westerberg I."/>
            <person name="Brannstrom I.O."/>
            <person name="Guillou S."/>
            <person name="Cros-Aarteil S."/>
            <person name="Calhoun S."/>
            <person name="Haridas S."/>
            <person name="Kuo A."/>
            <person name="Mondo S."/>
            <person name="Pangilinan J."/>
            <person name="Riley R."/>
            <person name="Labutti K."/>
            <person name="Andreopoulos B."/>
            <person name="Lipzen A."/>
            <person name="Chen C."/>
            <person name="Yanf M."/>
            <person name="Daum C."/>
            <person name="Ng V."/>
            <person name="Clum A."/>
            <person name="Ohm R."/>
            <person name="Martin F."/>
            <person name="Silar P."/>
            <person name="Natvig D."/>
            <person name="Lalanne C."/>
            <person name="Gautier V."/>
            <person name="Ament-Velasquez S.L."/>
            <person name="Kruys A."/>
            <person name="Hutchinson M.I."/>
            <person name="Powell A.J."/>
            <person name="Barry K."/>
            <person name="Miller A.N."/>
            <person name="Grigoriev I.V."/>
            <person name="Debuchy R."/>
            <person name="Gladieux P."/>
            <person name="Thoren M.H."/>
            <person name="Johannesson H."/>
        </authorList>
    </citation>
    <scope>NUCLEOTIDE SEQUENCE</scope>
    <source>
        <strain evidence="2">CBS 508.74</strain>
    </source>
</reference>
<dbReference type="GeneID" id="89939431"/>
<organism evidence="2 3">
    <name type="scientific">Canariomyces notabilis</name>
    <dbReference type="NCBI Taxonomy" id="2074819"/>
    <lineage>
        <taxon>Eukaryota</taxon>
        <taxon>Fungi</taxon>
        <taxon>Dikarya</taxon>
        <taxon>Ascomycota</taxon>
        <taxon>Pezizomycotina</taxon>
        <taxon>Sordariomycetes</taxon>
        <taxon>Sordariomycetidae</taxon>
        <taxon>Sordariales</taxon>
        <taxon>Chaetomiaceae</taxon>
        <taxon>Canariomyces</taxon>
    </lineage>
</organism>
<protein>
    <submittedName>
        <fullName evidence="2">Uncharacterized protein</fullName>
    </submittedName>
</protein>
<dbReference type="Proteomes" id="UP001302812">
    <property type="component" value="Unassembled WGS sequence"/>
</dbReference>
<keyword evidence="3" id="KW-1185">Reference proteome</keyword>